<dbReference type="OrthoDB" id="9758243at2"/>
<evidence type="ECO:0000313" key="1">
    <source>
        <dbReference type="EMBL" id="SUN77392.1"/>
    </source>
</evidence>
<dbReference type="EMBL" id="UHFR01000005">
    <property type="protein sequence ID" value="SUN77392.1"/>
    <property type="molecule type" value="Genomic_DNA"/>
</dbReference>
<accession>A0A380L0T0</accession>
<sequence>MRELFSFKGTWRTYQQEVLKQSQEFLKDGKFHLVAAPALLSVAFKSNKGSGSGAKKCFV</sequence>
<name>A0A380L0T0_9STRE</name>
<evidence type="ECO:0000313" key="2">
    <source>
        <dbReference type="Proteomes" id="UP000254634"/>
    </source>
</evidence>
<dbReference type="Proteomes" id="UP000254634">
    <property type="component" value="Unassembled WGS sequence"/>
</dbReference>
<organism evidence="1 2">
    <name type="scientific">Streptococcus massiliensis</name>
    <dbReference type="NCBI Taxonomy" id="313439"/>
    <lineage>
        <taxon>Bacteria</taxon>
        <taxon>Bacillati</taxon>
        <taxon>Bacillota</taxon>
        <taxon>Bacilli</taxon>
        <taxon>Lactobacillales</taxon>
        <taxon>Streptococcaceae</taxon>
        <taxon>Streptococcus</taxon>
    </lineage>
</organism>
<dbReference type="AlphaFoldDB" id="A0A380L0T0"/>
<dbReference type="RefSeq" id="WP_018372437.1">
    <property type="nucleotide sequence ID" value="NZ_UHFR01000005.1"/>
</dbReference>
<gene>
    <name evidence="1" type="ORF">NCTC13765_01917</name>
</gene>
<reference evidence="1" key="1">
    <citation type="submission" date="2018-06" db="EMBL/GenBank/DDBJ databases">
        <authorList>
            <consortium name="Pathogen Informatics"/>
            <person name="Doyle S."/>
        </authorList>
    </citation>
    <scope>NUCLEOTIDE SEQUENCE [LARGE SCALE GENOMIC DNA]</scope>
    <source>
        <strain evidence="1">NCTC13765</strain>
    </source>
</reference>
<keyword evidence="2" id="KW-1185">Reference proteome</keyword>
<proteinExistence type="predicted"/>
<protein>
    <submittedName>
        <fullName evidence="1">Uncharacterized protein</fullName>
    </submittedName>
</protein>